<dbReference type="OrthoDB" id="5383338at2759"/>
<comment type="caution">
    <text evidence="3">The sequence shown here is derived from an EMBL/GenBank/DDBJ whole genome shotgun (WGS) entry which is preliminary data.</text>
</comment>
<evidence type="ECO:0000313" key="4">
    <source>
        <dbReference type="Proteomes" id="UP000191285"/>
    </source>
</evidence>
<sequence>MSQFQLFPPPSPENRGQKNPFRRGAKKPAPKNEPPSPIPLGEIKGSQNTESVLLQIIEDTQHFPPPPTSKTTQAAARSESSETQSSQKTKSPQSPRNRRDQDTSSSYRALPSQSSASNSSNNGNNTDSTTSPNSSQSSVSPLPMRSMFPRFDPKTQLNQQNNEPSIPVDTLKPEPKRRPNLTLTTTSDIDQFLGPKTVPASVVNFPVGTLEPEEIRYSSIPELETLWEAANGQRPQKPPGTVNLRFTRTGPATFIFGNSKQPFYTLQTYSNNEIAISRGPPANPGSEIPIMGLNLEDRRRREYPNDGLVALLFSRLAAMLAIEQAGEVSKEHQLTPSEAAEVEKSALKRAAAQESCRLSWNRNLRLYELRHPSLSKRQPPALVGAAGIPLSPVRTRSSGMLHITVSAPSSDAVMSQPPTIIVTGPVSSTAMEAAQQAATARTSTLPVTDSDEPLAALDLATRTLSISPAAVIATIPSLYAIDSLVAAMLAVAVSDQTTNPILADMEIGSTHSFESYTNSEPMVTAPYRGKLITTLAEREDYAESLHLASQIESANNKKAEAAAKRKSFFKFWERSESRSSSSDGHRTAKKGKTKDQKVVVEEFDLEKYGRYGPDSSRKGEKLPGITRTVLKLLFWGLELLVKGLTLVVKVLAWVLVRATRCVTSEKF</sequence>
<dbReference type="Proteomes" id="UP000191285">
    <property type="component" value="Unassembled WGS sequence"/>
</dbReference>
<dbReference type="EMBL" id="MLKD01000014">
    <property type="protein sequence ID" value="OQE20025.1"/>
    <property type="molecule type" value="Genomic_DNA"/>
</dbReference>
<dbReference type="STRING" id="303698.A0A1V6T0Y5"/>
<gene>
    <name evidence="3" type="ORF">PENSTE_c014G08886</name>
</gene>
<keyword evidence="2" id="KW-1133">Transmembrane helix</keyword>
<protein>
    <submittedName>
        <fullName evidence="3">Uncharacterized protein</fullName>
    </submittedName>
</protein>
<reference evidence="4" key="1">
    <citation type="journal article" date="2017" name="Nat. Microbiol.">
        <title>Global analysis of biosynthetic gene clusters reveals vast potential of secondary metabolite production in Penicillium species.</title>
        <authorList>
            <person name="Nielsen J.C."/>
            <person name="Grijseels S."/>
            <person name="Prigent S."/>
            <person name="Ji B."/>
            <person name="Dainat J."/>
            <person name="Nielsen K.F."/>
            <person name="Frisvad J.C."/>
            <person name="Workman M."/>
            <person name="Nielsen J."/>
        </authorList>
    </citation>
    <scope>NUCLEOTIDE SEQUENCE [LARGE SCALE GENOMIC DNA]</scope>
    <source>
        <strain evidence="4">IBT 24891</strain>
    </source>
</reference>
<evidence type="ECO:0000313" key="3">
    <source>
        <dbReference type="EMBL" id="OQE20025.1"/>
    </source>
</evidence>
<feature type="compositionally biased region" description="Basic residues" evidence="1">
    <location>
        <begin position="20"/>
        <end position="29"/>
    </location>
</feature>
<evidence type="ECO:0000256" key="1">
    <source>
        <dbReference type="SAM" id="MobiDB-lite"/>
    </source>
</evidence>
<name>A0A1V6T0Y5_9EURO</name>
<feature type="compositionally biased region" description="Low complexity" evidence="1">
    <location>
        <begin position="71"/>
        <end position="95"/>
    </location>
</feature>
<organism evidence="3 4">
    <name type="scientific">Penicillium steckii</name>
    <dbReference type="NCBI Taxonomy" id="303698"/>
    <lineage>
        <taxon>Eukaryota</taxon>
        <taxon>Fungi</taxon>
        <taxon>Dikarya</taxon>
        <taxon>Ascomycota</taxon>
        <taxon>Pezizomycotina</taxon>
        <taxon>Eurotiomycetes</taxon>
        <taxon>Eurotiomycetidae</taxon>
        <taxon>Eurotiales</taxon>
        <taxon>Aspergillaceae</taxon>
        <taxon>Penicillium</taxon>
    </lineage>
</organism>
<evidence type="ECO:0000256" key="2">
    <source>
        <dbReference type="SAM" id="Phobius"/>
    </source>
</evidence>
<keyword evidence="2" id="KW-0812">Transmembrane</keyword>
<feature type="region of interest" description="Disordered" evidence="1">
    <location>
        <begin position="1"/>
        <end position="183"/>
    </location>
</feature>
<dbReference type="AlphaFoldDB" id="A0A1V6T0Y5"/>
<feature type="transmembrane region" description="Helical" evidence="2">
    <location>
        <begin position="632"/>
        <end position="656"/>
    </location>
</feature>
<feature type="compositionally biased region" description="Polar residues" evidence="1">
    <location>
        <begin position="155"/>
        <end position="164"/>
    </location>
</feature>
<feature type="compositionally biased region" description="Low complexity" evidence="1">
    <location>
        <begin position="111"/>
        <end position="141"/>
    </location>
</feature>
<proteinExistence type="predicted"/>
<keyword evidence="4" id="KW-1185">Reference proteome</keyword>
<accession>A0A1V6T0Y5</accession>
<keyword evidence="2" id="KW-0472">Membrane</keyword>